<comment type="caution">
    <text evidence="1">The sequence shown here is derived from an EMBL/GenBank/DDBJ whole genome shotgun (WGS) entry which is preliminary data.</text>
</comment>
<dbReference type="AlphaFoldDB" id="A0A7W6R0I9"/>
<accession>A0A7W6R0I9</accession>
<name>A0A7W6R0I9_9HYPH</name>
<organism evidence="1 2">
    <name type="scientific">Rhizobium esperanzae</name>
    <dbReference type="NCBI Taxonomy" id="1967781"/>
    <lineage>
        <taxon>Bacteria</taxon>
        <taxon>Pseudomonadati</taxon>
        <taxon>Pseudomonadota</taxon>
        <taxon>Alphaproteobacteria</taxon>
        <taxon>Hyphomicrobiales</taxon>
        <taxon>Rhizobiaceae</taxon>
        <taxon>Rhizobium/Agrobacterium group</taxon>
        <taxon>Rhizobium</taxon>
    </lineage>
</organism>
<dbReference type="RefSeq" id="WP_184466557.1">
    <property type="nucleotide sequence ID" value="NZ_JACIFY010000002.1"/>
</dbReference>
<reference evidence="1 2" key="1">
    <citation type="submission" date="2020-08" db="EMBL/GenBank/DDBJ databases">
        <title>Genomic Encyclopedia of Type Strains, Phase IV (KMG-V): Genome sequencing to study the core and pangenomes of soil and plant-associated prokaryotes.</title>
        <authorList>
            <person name="Whitman W."/>
        </authorList>
    </citation>
    <scope>NUCLEOTIDE SEQUENCE [LARGE SCALE GENOMIC DNA]</scope>
    <source>
        <strain evidence="1 2">SEMIA 4089</strain>
    </source>
</reference>
<dbReference type="Proteomes" id="UP000540909">
    <property type="component" value="Unassembled WGS sequence"/>
</dbReference>
<sequence>MKLAIICILGAVVFAAPCIYDVSSREPSPLAGLVTAASTVSSSGDQGERQ</sequence>
<evidence type="ECO:0000313" key="1">
    <source>
        <dbReference type="EMBL" id="MBB4233977.1"/>
    </source>
</evidence>
<gene>
    <name evidence="1" type="ORF">GGD57_000526</name>
</gene>
<protein>
    <submittedName>
        <fullName evidence="1">Uncharacterized protein</fullName>
    </submittedName>
</protein>
<proteinExistence type="predicted"/>
<dbReference type="EMBL" id="JACIFY010000002">
    <property type="protein sequence ID" value="MBB4233977.1"/>
    <property type="molecule type" value="Genomic_DNA"/>
</dbReference>
<evidence type="ECO:0000313" key="2">
    <source>
        <dbReference type="Proteomes" id="UP000540909"/>
    </source>
</evidence>